<keyword evidence="5" id="KW-0539">Nucleus</keyword>
<dbReference type="InterPro" id="IPR052035">
    <property type="entry name" value="ZnF_BED_domain_contain"/>
</dbReference>
<evidence type="ECO:0000313" key="7">
    <source>
        <dbReference type="Proteomes" id="UP000675881"/>
    </source>
</evidence>
<evidence type="ECO:0000256" key="4">
    <source>
        <dbReference type="ARBA" id="ARBA00022833"/>
    </source>
</evidence>
<keyword evidence="7" id="KW-1185">Reference proteome</keyword>
<keyword evidence="4" id="KW-0862">Zinc</keyword>
<sequence>MSQSRKRSEIWTHFYCIDGSIAECCFPLEKRSVEPDVHEEDANVSSVSVDAPVPRASTESSIKHFFEHSLSPARQRKIDEELAKMIATDFQPFSVVEDKGFRNFTHALNQVYVIPRRKALSQNMIPDLYYRERASVQERVNRATSVCLTTESWTSRAMASFMSLTCHFIEDYKMASCLLDCFEFNDGHTSENLAEELLRVAKEWNVEKKVVACVTDNATNILKAVKILKWTHHPCLAHTINMIVRNTLKVIQPAVDKVKAIVEFFHRSTTATQRLESTQLQMGMPERKLKRDFISTLAVINAPIDPLSQEEWAVLQEACTVLEPFEQVTVEISTESYVTASKMLILCKGLQRVTAVNQTSVITANVQELVDILCATMDRKFNRMGYNIILSETTILDPRFKKLAFNDTKAFEEAIHRITITAARLSHPTTLPGGQKGTQYEYERPHESDVWSLFKERVTEDSTRRNPSADPIMEVRSYLDEPLFQRSADPLKLVGKQGFSLPTPHKSDDKETVHCCNISTLRENLL</sequence>
<evidence type="ECO:0000313" key="6">
    <source>
        <dbReference type="EMBL" id="CAF2924384.1"/>
    </source>
</evidence>
<evidence type="ECO:0000256" key="1">
    <source>
        <dbReference type="ARBA" id="ARBA00004123"/>
    </source>
</evidence>
<gene>
    <name evidence="6" type="ORF">LSAA_8764</name>
</gene>
<dbReference type="PANTHER" id="PTHR46481:SF10">
    <property type="entry name" value="ZINC FINGER BED DOMAIN-CONTAINING PROTEIN 39"/>
    <property type="match status" value="1"/>
</dbReference>
<dbReference type="OrthoDB" id="6380494at2759"/>
<dbReference type="GO" id="GO:0008270">
    <property type="term" value="F:zinc ion binding"/>
    <property type="evidence" value="ECO:0007669"/>
    <property type="project" value="UniProtKB-KW"/>
</dbReference>
<dbReference type="InterPro" id="IPR012337">
    <property type="entry name" value="RNaseH-like_sf"/>
</dbReference>
<dbReference type="AlphaFoldDB" id="A0A7R8CWQ6"/>
<protein>
    <submittedName>
        <fullName evidence="6">(salmon louse) hypothetical protein</fullName>
    </submittedName>
</protein>
<name>A0A7R8CWQ6_LEPSM</name>
<dbReference type="Gene3D" id="1.10.10.1070">
    <property type="entry name" value="Zinc finger, BED domain-containing"/>
    <property type="match status" value="1"/>
</dbReference>
<proteinExistence type="predicted"/>
<dbReference type="PANTHER" id="PTHR46481">
    <property type="entry name" value="ZINC FINGER BED DOMAIN-CONTAINING PROTEIN 4"/>
    <property type="match status" value="1"/>
</dbReference>
<organism evidence="6 7">
    <name type="scientific">Lepeophtheirus salmonis</name>
    <name type="common">Salmon louse</name>
    <name type="synonym">Caligus salmonis</name>
    <dbReference type="NCBI Taxonomy" id="72036"/>
    <lineage>
        <taxon>Eukaryota</taxon>
        <taxon>Metazoa</taxon>
        <taxon>Ecdysozoa</taxon>
        <taxon>Arthropoda</taxon>
        <taxon>Crustacea</taxon>
        <taxon>Multicrustacea</taxon>
        <taxon>Hexanauplia</taxon>
        <taxon>Copepoda</taxon>
        <taxon>Siphonostomatoida</taxon>
        <taxon>Caligidae</taxon>
        <taxon>Lepeophtheirus</taxon>
    </lineage>
</organism>
<comment type="subcellular location">
    <subcellularLocation>
        <location evidence="1">Nucleus</location>
    </subcellularLocation>
</comment>
<evidence type="ECO:0000256" key="2">
    <source>
        <dbReference type="ARBA" id="ARBA00022723"/>
    </source>
</evidence>
<evidence type="ECO:0000256" key="5">
    <source>
        <dbReference type="ARBA" id="ARBA00023242"/>
    </source>
</evidence>
<keyword evidence="2" id="KW-0479">Metal-binding</keyword>
<evidence type="ECO:0000256" key="3">
    <source>
        <dbReference type="ARBA" id="ARBA00022771"/>
    </source>
</evidence>
<reference evidence="6" key="1">
    <citation type="submission" date="2021-02" db="EMBL/GenBank/DDBJ databases">
        <authorList>
            <person name="Bekaert M."/>
        </authorList>
    </citation>
    <scope>NUCLEOTIDE SEQUENCE</scope>
    <source>
        <strain evidence="6">IoA-00</strain>
    </source>
</reference>
<keyword evidence="3" id="KW-0863">Zinc-finger</keyword>
<dbReference type="Proteomes" id="UP000675881">
    <property type="component" value="Chromosome 4"/>
</dbReference>
<dbReference type="EMBL" id="HG994583">
    <property type="protein sequence ID" value="CAF2924384.1"/>
    <property type="molecule type" value="Genomic_DNA"/>
</dbReference>
<dbReference type="SUPFAM" id="SSF140996">
    <property type="entry name" value="Hermes dimerisation domain"/>
    <property type="match status" value="1"/>
</dbReference>
<dbReference type="GO" id="GO:0005634">
    <property type="term" value="C:nucleus"/>
    <property type="evidence" value="ECO:0007669"/>
    <property type="project" value="UniProtKB-SubCell"/>
</dbReference>
<accession>A0A7R8CWQ6</accession>
<dbReference type="SUPFAM" id="SSF53098">
    <property type="entry name" value="Ribonuclease H-like"/>
    <property type="match status" value="1"/>
</dbReference>